<dbReference type="EMBL" id="CP061539">
    <property type="protein sequence ID" value="QNV38491.1"/>
    <property type="molecule type" value="Genomic_DNA"/>
</dbReference>
<reference evidence="3 4" key="1">
    <citation type="submission" date="2020-09" db="EMBL/GenBank/DDBJ databases">
        <title>Investigation of environmental microbes.</title>
        <authorList>
            <person name="Ou Y."/>
            <person name="Kang Q."/>
        </authorList>
    </citation>
    <scope>NUCLEOTIDE SEQUENCE [LARGE SCALE GENOMIC DNA]</scope>
    <source>
        <strain evidence="3 4">KJZ-14</strain>
    </source>
</reference>
<dbReference type="CDD" id="cd00118">
    <property type="entry name" value="LysM"/>
    <property type="match status" value="1"/>
</dbReference>
<dbReference type="SMART" id="SM00257">
    <property type="entry name" value="LysM"/>
    <property type="match status" value="1"/>
</dbReference>
<dbReference type="Pfam" id="PF01476">
    <property type="entry name" value="LysM"/>
    <property type="match status" value="1"/>
</dbReference>
<dbReference type="PROSITE" id="PS51782">
    <property type="entry name" value="LYSM"/>
    <property type="match status" value="1"/>
</dbReference>
<feature type="transmembrane region" description="Helical" evidence="1">
    <location>
        <begin position="47"/>
        <end position="76"/>
    </location>
</feature>
<evidence type="ECO:0000313" key="3">
    <source>
        <dbReference type="EMBL" id="QNV38491.1"/>
    </source>
</evidence>
<gene>
    <name evidence="3" type="ORF">IDM49_04300</name>
</gene>
<evidence type="ECO:0000256" key="1">
    <source>
        <dbReference type="SAM" id="Phobius"/>
    </source>
</evidence>
<feature type="domain" description="LysM" evidence="2">
    <location>
        <begin position="211"/>
        <end position="268"/>
    </location>
</feature>
<dbReference type="GeneID" id="96623446"/>
<dbReference type="Proteomes" id="UP000516404">
    <property type="component" value="Chromosome"/>
</dbReference>
<evidence type="ECO:0000313" key="4">
    <source>
        <dbReference type="Proteomes" id="UP000516404"/>
    </source>
</evidence>
<keyword evidence="1" id="KW-1133">Transmembrane helix</keyword>
<evidence type="ECO:0000259" key="2">
    <source>
        <dbReference type="PROSITE" id="PS51782"/>
    </source>
</evidence>
<dbReference type="KEGG" id="rter:IDM49_04300"/>
<dbReference type="RefSeq" id="WP_190725147.1">
    <property type="nucleotide sequence ID" value="NZ_CP061539.1"/>
</dbReference>
<feature type="transmembrane region" description="Helical" evidence="1">
    <location>
        <begin position="97"/>
        <end position="116"/>
    </location>
</feature>
<proteinExistence type="predicted"/>
<dbReference type="Gene3D" id="3.10.350.10">
    <property type="entry name" value="LysM domain"/>
    <property type="match status" value="1"/>
</dbReference>
<feature type="transmembrane region" description="Helical" evidence="1">
    <location>
        <begin position="12"/>
        <end position="35"/>
    </location>
</feature>
<sequence length="274" mass="29857">MSENNRNHQDYEAWVAALLTPLVASVALALCFLLLTLAEYLSPIERTVIMVVTISSALILCWWLFGFVTVAVLAAYQKASGKAVSIPRWMPKVLKKLAIGSIGLSIYAAPVVTSIAPATAVEQSSAQHLTDFVEHDSSLSSAQKNSISSFFTAPADSTADKDPISFFYDTGVSIQEVDVKTYTNQTAPSINPFFTANPREPLDASDANSSGLHTVVAGDSLWTIAEHYLPTDSTDAQIMEFVNEIYHLNEFQLDSIDTLIRPGQQLLIPTAQER</sequence>
<name>A0A7H2BFP5_9MICC</name>
<keyword evidence="4" id="KW-1185">Reference proteome</keyword>
<dbReference type="InterPro" id="IPR018392">
    <property type="entry name" value="LysM"/>
</dbReference>
<dbReference type="AlphaFoldDB" id="A0A7H2BFP5"/>
<protein>
    <submittedName>
        <fullName evidence="3">LysM peptidoglycan-binding domain-containing protein</fullName>
    </submittedName>
</protein>
<keyword evidence="1" id="KW-0812">Transmembrane</keyword>
<dbReference type="InterPro" id="IPR036779">
    <property type="entry name" value="LysM_dom_sf"/>
</dbReference>
<organism evidence="3 4">
    <name type="scientific">Rothia terrae</name>
    <dbReference type="NCBI Taxonomy" id="396015"/>
    <lineage>
        <taxon>Bacteria</taxon>
        <taxon>Bacillati</taxon>
        <taxon>Actinomycetota</taxon>
        <taxon>Actinomycetes</taxon>
        <taxon>Micrococcales</taxon>
        <taxon>Micrococcaceae</taxon>
        <taxon>Rothia</taxon>
    </lineage>
</organism>
<keyword evidence="1" id="KW-0472">Membrane</keyword>
<accession>A0A7H2BFP5</accession>